<evidence type="ECO:0000313" key="3">
    <source>
        <dbReference type="Proteomes" id="UP000813462"/>
    </source>
</evidence>
<accession>A0A978V1U6</accession>
<name>A0A978V1U6_ZIZJJ</name>
<dbReference type="Proteomes" id="UP000813462">
    <property type="component" value="Unassembled WGS sequence"/>
</dbReference>
<proteinExistence type="predicted"/>
<gene>
    <name evidence="2" type="ORF">FEM48_Zijuj07G0021400</name>
</gene>
<protein>
    <submittedName>
        <fullName evidence="2">Uncharacterized protein</fullName>
    </submittedName>
</protein>
<sequence length="109" mass="12492">MDFFINHAFQFDWRMMECSFLSKEEAKKAFEKKQKKSQQQRLVSSTKSAVAVKSTKSATVRSTTSSSPNSPIKRSKQNPKVVLSRLESGRLKMKAPMMILMMTLWPIDS</sequence>
<feature type="region of interest" description="Disordered" evidence="1">
    <location>
        <begin position="29"/>
        <end position="84"/>
    </location>
</feature>
<reference evidence="2" key="1">
    <citation type="journal article" date="2021" name="Front. Plant Sci.">
        <title>Chromosome-Scale Genome Assembly for Chinese Sour Jujube and Insights Into Its Genome Evolution and Domestication Signature.</title>
        <authorList>
            <person name="Shen L.-Y."/>
            <person name="Luo H."/>
            <person name="Wang X.-L."/>
            <person name="Wang X.-M."/>
            <person name="Qiu X.-J."/>
            <person name="Liu H."/>
            <person name="Zhou S.-S."/>
            <person name="Jia K.-H."/>
            <person name="Nie S."/>
            <person name="Bao Y.-T."/>
            <person name="Zhang R.-G."/>
            <person name="Yun Q.-Z."/>
            <person name="Chai Y.-H."/>
            <person name="Lu J.-Y."/>
            <person name="Li Y."/>
            <person name="Zhao S.-W."/>
            <person name="Mao J.-F."/>
            <person name="Jia S.-G."/>
            <person name="Mao Y.-M."/>
        </authorList>
    </citation>
    <scope>NUCLEOTIDE SEQUENCE</scope>
    <source>
        <strain evidence="2">AT0</strain>
        <tissue evidence="2">Leaf</tissue>
    </source>
</reference>
<dbReference type="AlphaFoldDB" id="A0A978V1U6"/>
<feature type="compositionally biased region" description="Polar residues" evidence="1">
    <location>
        <begin position="61"/>
        <end position="72"/>
    </location>
</feature>
<feature type="compositionally biased region" description="Low complexity" evidence="1">
    <location>
        <begin position="39"/>
        <end position="60"/>
    </location>
</feature>
<organism evidence="2 3">
    <name type="scientific">Ziziphus jujuba var. spinosa</name>
    <dbReference type="NCBI Taxonomy" id="714518"/>
    <lineage>
        <taxon>Eukaryota</taxon>
        <taxon>Viridiplantae</taxon>
        <taxon>Streptophyta</taxon>
        <taxon>Embryophyta</taxon>
        <taxon>Tracheophyta</taxon>
        <taxon>Spermatophyta</taxon>
        <taxon>Magnoliopsida</taxon>
        <taxon>eudicotyledons</taxon>
        <taxon>Gunneridae</taxon>
        <taxon>Pentapetalae</taxon>
        <taxon>rosids</taxon>
        <taxon>fabids</taxon>
        <taxon>Rosales</taxon>
        <taxon>Rhamnaceae</taxon>
        <taxon>Paliureae</taxon>
        <taxon>Ziziphus</taxon>
    </lineage>
</organism>
<evidence type="ECO:0000313" key="2">
    <source>
        <dbReference type="EMBL" id="KAH7521329.1"/>
    </source>
</evidence>
<evidence type="ECO:0000256" key="1">
    <source>
        <dbReference type="SAM" id="MobiDB-lite"/>
    </source>
</evidence>
<comment type="caution">
    <text evidence="2">The sequence shown here is derived from an EMBL/GenBank/DDBJ whole genome shotgun (WGS) entry which is preliminary data.</text>
</comment>
<dbReference type="EMBL" id="JAEACU010000007">
    <property type="protein sequence ID" value="KAH7521329.1"/>
    <property type="molecule type" value="Genomic_DNA"/>
</dbReference>